<sequence length="118" mass="12476">MKIAIAKDGNQVSEHFGHCEGYAMYRVENSIIFKEDDLASPGHEPGRLPVFLSENGVNLVIAGGMGPRAVELFAANGIEVLLGVGGPIDFVAQEYIAGRLTAGDSSCHHGHESCDGTH</sequence>
<dbReference type="InterPro" id="IPR036105">
    <property type="entry name" value="DiNase_FeMo-co_biosyn_sf"/>
</dbReference>
<proteinExistence type="predicted"/>
<dbReference type="PANTHER" id="PTHR42983">
    <property type="entry name" value="DINITROGENASE IRON-MOLYBDENUM COFACTOR PROTEIN-RELATED"/>
    <property type="match status" value="1"/>
</dbReference>
<evidence type="ECO:0000313" key="3">
    <source>
        <dbReference type="Proteomes" id="UP000290932"/>
    </source>
</evidence>
<feature type="domain" description="Dinitrogenase iron-molybdenum cofactor biosynthesis" evidence="1">
    <location>
        <begin position="8"/>
        <end position="96"/>
    </location>
</feature>
<accession>A0A498GXR1</accession>
<organism evidence="2 3">
    <name type="scientific">Methanoculleus taiwanensis</name>
    <dbReference type="NCBI Taxonomy" id="1550565"/>
    <lineage>
        <taxon>Archaea</taxon>
        <taxon>Methanobacteriati</taxon>
        <taxon>Methanobacteriota</taxon>
        <taxon>Stenosarchaea group</taxon>
        <taxon>Methanomicrobia</taxon>
        <taxon>Methanomicrobiales</taxon>
        <taxon>Methanomicrobiaceae</taxon>
        <taxon>Methanoculleus</taxon>
    </lineage>
</organism>
<dbReference type="Pfam" id="PF02579">
    <property type="entry name" value="Nitro_FeMo-Co"/>
    <property type="match status" value="1"/>
</dbReference>
<reference evidence="2 3" key="1">
    <citation type="journal article" date="2015" name="Int. J. Syst. Evol. Microbiol.">
        <title>Methanoculleus taiwanensis sp. nov., a methanogen isolated from deep marine sediment at the deformation front area near Taiwan.</title>
        <authorList>
            <person name="Weng C.Y."/>
            <person name="Chen S.C."/>
            <person name="Lai M.C."/>
            <person name="Wu S.Y."/>
            <person name="Lin S."/>
            <person name="Yang T.F."/>
            <person name="Chen P.C."/>
        </authorList>
    </citation>
    <scope>NUCLEOTIDE SEQUENCE [LARGE SCALE GENOMIC DNA]</scope>
    <source>
        <strain evidence="2 3">CYW4</strain>
    </source>
</reference>
<name>A0A498GXR1_9EURY</name>
<dbReference type="Proteomes" id="UP000290932">
    <property type="component" value="Unassembled WGS sequence"/>
</dbReference>
<dbReference type="Gene3D" id="3.30.420.130">
    <property type="entry name" value="Dinitrogenase iron-molybdenum cofactor biosynthesis domain"/>
    <property type="match status" value="1"/>
</dbReference>
<gene>
    <name evidence="2" type="ORF">ABH15_11140</name>
</gene>
<protein>
    <recommendedName>
        <fullName evidence="1">Dinitrogenase iron-molybdenum cofactor biosynthesis domain-containing protein</fullName>
    </recommendedName>
</protein>
<evidence type="ECO:0000313" key="2">
    <source>
        <dbReference type="EMBL" id="RXE55549.1"/>
    </source>
</evidence>
<dbReference type="AlphaFoldDB" id="A0A498GXR1"/>
<dbReference type="InterPro" id="IPR033913">
    <property type="entry name" value="MTH1175_dom"/>
</dbReference>
<dbReference type="CDD" id="cd00851">
    <property type="entry name" value="MTH1175"/>
    <property type="match status" value="1"/>
</dbReference>
<dbReference type="OrthoDB" id="85838at2157"/>
<keyword evidence="3" id="KW-1185">Reference proteome</keyword>
<dbReference type="PANTHER" id="PTHR42983:SF1">
    <property type="entry name" value="IRON-MOLYBDENUM PROTEIN"/>
    <property type="match status" value="1"/>
</dbReference>
<comment type="caution">
    <text evidence="2">The sequence shown here is derived from an EMBL/GenBank/DDBJ whole genome shotgun (WGS) entry which is preliminary data.</text>
</comment>
<evidence type="ECO:0000259" key="1">
    <source>
        <dbReference type="Pfam" id="PF02579"/>
    </source>
</evidence>
<dbReference type="EMBL" id="LHQS01000003">
    <property type="protein sequence ID" value="RXE55549.1"/>
    <property type="molecule type" value="Genomic_DNA"/>
</dbReference>
<dbReference type="SUPFAM" id="SSF53146">
    <property type="entry name" value="Nitrogenase accessory factor-like"/>
    <property type="match status" value="1"/>
</dbReference>
<dbReference type="RefSeq" id="WP_128694483.1">
    <property type="nucleotide sequence ID" value="NZ_LHQS01000003.1"/>
</dbReference>
<dbReference type="InterPro" id="IPR003731">
    <property type="entry name" value="Di-Nase_FeMo-co_biosynth"/>
</dbReference>